<feature type="domain" description="Secretion system C-terminal sorting" evidence="6">
    <location>
        <begin position="467"/>
        <end position="530"/>
    </location>
</feature>
<dbReference type="InterPro" id="IPR036941">
    <property type="entry name" value="Rcpt_L-dom_sf"/>
</dbReference>
<evidence type="ECO:0000256" key="4">
    <source>
        <dbReference type="ARBA" id="ARBA00022729"/>
    </source>
</evidence>
<dbReference type="Gene3D" id="3.80.20.20">
    <property type="entry name" value="Receptor L-domain"/>
    <property type="match status" value="4"/>
</dbReference>
<protein>
    <submittedName>
        <fullName evidence="7">T9SS type A sorting domain-containing protein</fullName>
    </submittedName>
</protein>
<dbReference type="Proteomes" id="UP000322315">
    <property type="component" value="Unassembled WGS sequence"/>
</dbReference>
<evidence type="ECO:0000256" key="1">
    <source>
        <dbReference type="ARBA" id="ARBA00004191"/>
    </source>
</evidence>
<dbReference type="OrthoDB" id="1358846at2"/>
<dbReference type="InterPro" id="IPR026444">
    <property type="entry name" value="Secre_tail"/>
</dbReference>
<sequence length="533" mass="57277">MIKLNTTILFLLFTYLGFAQNTYTGNLTLTTQAEIDAFTYTEVTGNLFIDETLDGEIVNLNGLSTLTQVGGTLRIFGNKQLTSLNGLEALVSVGQILQVDSNTTITSLSGLDNLISIGINLNISRNTALTTLSGLDALTSVGGELDLDRNYSLTNLCTISGLFGDGTGQISAEEYVLIGNGYNPTYTEIQNMTDCSITSTATVYAGSIILTSQAEVDAFSITQSNITGSLVVTEATPNDITNLNTLTSINTIGGEVFIQSNAALTSLSGLDNLTTVGGNFFIDNNDSLTSLNGLDALTTVGDYFYVYRNDSLLTLSGVDALTTVGRFFRVRNNQSLTAFNSLNSLTTVATSFWVWDNHALVSFNGLTNLTTIGEDVQIFQNDALTSLNGLDNLTSVARNLNINTNIELEEYCAIGSLIGDTDPGQISEAEYNVFNNGYNPTYTEIQGTTTCSTLSVNTEVKNSSIRIFPNPSNNFIQISGISETLSYSLYDTLGKAVKQGSISNNEKININSLPKGLYYLNIGNTIYKKVITK</sequence>
<evidence type="ECO:0000256" key="3">
    <source>
        <dbReference type="ARBA" id="ARBA00022525"/>
    </source>
</evidence>
<reference evidence="7" key="3">
    <citation type="submission" date="2019-09" db="EMBL/GenBank/DDBJ databases">
        <authorList>
            <person name="Zhang D.-C."/>
        </authorList>
    </citation>
    <scope>NUCLEOTIDE SEQUENCE</scope>
    <source>
        <strain evidence="7">RU-4-M-4</strain>
    </source>
</reference>
<reference evidence="7 10" key="1">
    <citation type="journal article" date="2015" name="Int. J. Syst. Evol. Microbiol.">
        <title>Algibacter amylolyticus sp. nov., isolated from intertidal sediment.</title>
        <authorList>
            <person name="Zhang D.C."/>
            <person name="Wu J."/>
            <person name="Neuner K."/>
            <person name="Yao J."/>
            <person name="Margesin R."/>
        </authorList>
    </citation>
    <scope>NUCLEOTIDE SEQUENCE [LARGE SCALE GENOMIC DNA]</scope>
    <source>
        <strain evidence="7 10">RU-4-M-4</strain>
    </source>
</reference>
<comment type="caution">
    <text evidence="7">The sequence shown here is derived from an EMBL/GenBank/DDBJ whole genome shotgun (WGS) entry which is preliminary data.</text>
</comment>
<dbReference type="EMBL" id="VMBF01000008">
    <property type="protein sequence ID" value="TSJ74104.1"/>
    <property type="molecule type" value="Genomic_DNA"/>
</dbReference>
<dbReference type="SUPFAM" id="SSF52058">
    <property type="entry name" value="L domain-like"/>
    <property type="match status" value="4"/>
</dbReference>
<evidence type="ECO:0000313" key="7">
    <source>
        <dbReference type="EMBL" id="KAA5823616.1"/>
    </source>
</evidence>
<evidence type="ECO:0000313" key="9">
    <source>
        <dbReference type="Proteomes" id="UP000315145"/>
    </source>
</evidence>
<accession>A0A5M7B1Z7</accession>
<reference evidence="8 9" key="2">
    <citation type="submission" date="2019-07" db="EMBL/GenBank/DDBJ databases">
        <title>Algibacter marinivivus sp. nov., isolated from the surface of a marine red alga.</title>
        <authorList>
            <person name="Zhong X."/>
            <person name="Xu W."/>
            <person name="Zhang Y."/>
            <person name="Zhang Q."/>
            <person name="Du Z."/>
        </authorList>
    </citation>
    <scope>NUCLEOTIDE SEQUENCE [LARGE SCALE GENOMIC DNA]</scope>
    <source>
        <strain evidence="8 9">RU-4-M-4</strain>
    </source>
</reference>
<name>A0A5M7B1Z7_9FLAO</name>
<keyword evidence="3" id="KW-0964">Secreted</keyword>
<evidence type="ECO:0000256" key="2">
    <source>
        <dbReference type="ARBA" id="ARBA00022512"/>
    </source>
</evidence>
<dbReference type="AlphaFoldDB" id="A0A5M7B1Z7"/>
<organism evidence="7 10">
    <name type="scientific">Algibacter amylolyticus</name>
    <dbReference type="NCBI Taxonomy" id="1608400"/>
    <lineage>
        <taxon>Bacteria</taxon>
        <taxon>Pseudomonadati</taxon>
        <taxon>Bacteroidota</taxon>
        <taxon>Flavobacteriia</taxon>
        <taxon>Flavobacteriales</taxon>
        <taxon>Flavobacteriaceae</taxon>
        <taxon>Algibacter</taxon>
    </lineage>
</organism>
<evidence type="ECO:0000259" key="6">
    <source>
        <dbReference type="Pfam" id="PF18962"/>
    </source>
</evidence>
<evidence type="ECO:0000313" key="8">
    <source>
        <dbReference type="EMBL" id="TSJ74104.1"/>
    </source>
</evidence>
<evidence type="ECO:0000313" key="10">
    <source>
        <dbReference type="Proteomes" id="UP000322315"/>
    </source>
</evidence>
<keyword evidence="9" id="KW-1185">Reference proteome</keyword>
<dbReference type="InterPro" id="IPR051648">
    <property type="entry name" value="CWI-Assembly_Regulator"/>
</dbReference>
<proteinExistence type="predicted"/>
<keyword evidence="5" id="KW-0325">Glycoprotein</keyword>
<dbReference type="PANTHER" id="PTHR31018:SF3">
    <property type="entry name" value="RECEPTOR PROTEIN-TYROSINE KINASE"/>
    <property type="match status" value="1"/>
</dbReference>
<dbReference type="GO" id="GO:0030313">
    <property type="term" value="C:cell envelope"/>
    <property type="evidence" value="ECO:0007669"/>
    <property type="project" value="UniProtKB-SubCell"/>
</dbReference>
<dbReference type="NCBIfam" id="TIGR04183">
    <property type="entry name" value="Por_Secre_tail"/>
    <property type="match status" value="1"/>
</dbReference>
<dbReference type="PANTHER" id="PTHR31018">
    <property type="entry name" value="SPORULATION-SPECIFIC PROTEIN-RELATED"/>
    <property type="match status" value="1"/>
</dbReference>
<gene>
    <name evidence="7" type="ORF">F2B50_13010</name>
    <name evidence="8" type="ORF">FPF71_13010</name>
</gene>
<dbReference type="Proteomes" id="UP000315145">
    <property type="component" value="Unassembled WGS sequence"/>
</dbReference>
<comment type="subcellular location">
    <subcellularLocation>
        <location evidence="1">Secreted</location>
        <location evidence="1">Cell wall</location>
    </subcellularLocation>
</comment>
<keyword evidence="4" id="KW-0732">Signal</keyword>
<evidence type="ECO:0000256" key="5">
    <source>
        <dbReference type="ARBA" id="ARBA00023180"/>
    </source>
</evidence>
<dbReference type="RefSeq" id="WP_144117099.1">
    <property type="nucleotide sequence ID" value="NZ_JACHGE010000002.1"/>
</dbReference>
<keyword evidence="2" id="KW-0134">Cell wall</keyword>
<dbReference type="EMBL" id="VWRS01000008">
    <property type="protein sequence ID" value="KAA5823616.1"/>
    <property type="molecule type" value="Genomic_DNA"/>
</dbReference>
<dbReference type="Pfam" id="PF18962">
    <property type="entry name" value="Por_Secre_tail"/>
    <property type="match status" value="1"/>
</dbReference>